<accession>R9A1N1</accession>
<reference evidence="1" key="1">
    <citation type="submission" date="2013-04" db="EMBL/GenBank/DDBJ databases">
        <authorList>
            <person name="Harkins D.M."/>
            <person name="Durkin A.S."/>
            <person name="Brinkac L.M."/>
            <person name="Haft D.H."/>
            <person name="Selengut J.D."/>
            <person name="Sanka R."/>
            <person name="DePew J."/>
            <person name="Purushe J."/>
            <person name="Galloway R.L."/>
            <person name="Vinetz J.M."/>
            <person name="Sutton G.G."/>
            <person name="Nierman W.C."/>
            <person name="Fouts D.E."/>
        </authorList>
    </citation>
    <scope>NUCLEOTIDE SEQUENCE [LARGE SCALE GENOMIC DNA]</scope>
    <source>
        <strain evidence="1">CDC</strain>
    </source>
</reference>
<comment type="caution">
    <text evidence="1">The sequence shown here is derived from an EMBL/GenBank/DDBJ whole genome shotgun (WGS) entry which is preliminary data.</text>
</comment>
<protein>
    <submittedName>
        <fullName evidence="1">Uncharacterized protein</fullName>
    </submittedName>
</protein>
<name>R9A1N1_9LEPT</name>
<organism evidence="1 2">
    <name type="scientific">Leptospira wolbachii serovar Codice str. CDC</name>
    <dbReference type="NCBI Taxonomy" id="1218599"/>
    <lineage>
        <taxon>Bacteria</taxon>
        <taxon>Pseudomonadati</taxon>
        <taxon>Spirochaetota</taxon>
        <taxon>Spirochaetia</taxon>
        <taxon>Leptospirales</taxon>
        <taxon>Leptospiraceae</taxon>
        <taxon>Leptospira</taxon>
    </lineage>
</organism>
<dbReference type="AlphaFoldDB" id="R9A1N1"/>
<gene>
    <name evidence="1" type="ORF">LEP1GSC195_3654</name>
</gene>
<evidence type="ECO:0000313" key="2">
    <source>
        <dbReference type="Proteomes" id="UP000013984"/>
    </source>
</evidence>
<sequence>MFTDIVFVLFVKVDSGILDLQSSEPFTGFWVRTPEKCREKLGKATSVQA</sequence>
<dbReference type="EMBL" id="AOGZ02000014">
    <property type="protein sequence ID" value="EOQ96032.1"/>
    <property type="molecule type" value="Genomic_DNA"/>
</dbReference>
<proteinExistence type="predicted"/>
<evidence type="ECO:0000313" key="1">
    <source>
        <dbReference type="EMBL" id="EOQ96032.1"/>
    </source>
</evidence>
<dbReference type="Proteomes" id="UP000013984">
    <property type="component" value="Unassembled WGS sequence"/>
</dbReference>
<keyword evidence="2" id="KW-1185">Reference proteome</keyword>